<dbReference type="Proteomes" id="UP000243534">
    <property type="component" value="Unassembled WGS sequence"/>
</dbReference>
<name>A0A1E7Z3Q1_9GAMM</name>
<evidence type="ECO:0000313" key="1">
    <source>
        <dbReference type="EMBL" id="OFC63399.1"/>
    </source>
</evidence>
<proteinExistence type="predicted"/>
<comment type="caution">
    <text evidence="1">The sequence shown here is derived from an EMBL/GenBank/DDBJ whole genome shotgun (WGS) entry which is preliminary data.</text>
</comment>
<organism evidence="1 2">
    <name type="scientific">Candidatus Erwinia dacicola</name>
    <dbReference type="NCBI Taxonomy" id="252393"/>
    <lineage>
        <taxon>Bacteria</taxon>
        <taxon>Pseudomonadati</taxon>
        <taxon>Pseudomonadota</taxon>
        <taxon>Gammaproteobacteria</taxon>
        <taxon>Enterobacterales</taxon>
        <taxon>Erwiniaceae</taxon>
        <taxon>Erwinia</taxon>
    </lineage>
</organism>
<dbReference type="Pfam" id="PF11140">
    <property type="entry name" value="DUF2913"/>
    <property type="match status" value="1"/>
</dbReference>
<dbReference type="OrthoDB" id="6590152at2"/>
<dbReference type="EMBL" id="MAYS01000090">
    <property type="protein sequence ID" value="OFC63399.1"/>
    <property type="molecule type" value="Genomic_DNA"/>
</dbReference>
<dbReference type="AlphaFoldDB" id="A0A1E7Z3Q1"/>
<accession>A0A1E7Z3Q1</accession>
<dbReference type="InterPro" id="IPR021316">
    <property type="entry name" value="DUF2913"/>
</dbReference>
<reference evidence="1 2" key="1">
    <citation type="submission" date="2016-07" db="EMBL/GenBank/DDBJ databases">
        <authorList>
            <person name="Yuval B."/>
        </authorList>
    </citation>
    <scope>NUCLEOTIDE SEQUENCE [LARGE SCALE GENOMIC DNA]</scope>
    <source>
        <strain evidence="1 2">IL</strain>
    </source>
</reference>
<evidence type="ECO:0000313" key="2">
    <source>
        <dbReference type="Proteomes" id="UP000243534"/>
    </source>
</evidence>
<evidence type="ECO:0008006" key="3">
    <source>
        <dbReference type="Google" id="ProtNLM"/>
    </source>
</evidence>
<sequence>MTDTETITQKTGHLAWCALIALHLAKLDGQASSESQENFFLTRWLSTALKQHRFPREVAPDIEWLLKQGRTLGARAKLRHKVDYLWRSCSGILSEQSDLFRLTYALETAKEHHWVYRVLIEKEWAGRHAVTMTDGINAICISRSSLDVAFDENGWQTLPLMAKITGEKNALNALLESCDWKALPCQDETGSTLFNLTARTFSVSNA</sequence>
<gene>
    <name evidence="1" type="ORF">BBW68_01015</name>
</gene>
<protein>
    <recommendedName>
        <fullName evidence="3">DUF2913 family protein</fullName>
    </recommendedName>
</protein>